<sequence>MRNQPIIYYTISGVMIAIGILMLTDIFSLTTAQMNVINIGAALITLSTALVGVFTFKKINKVIIGFNAFNFFIGIIIIFFGFLIRGFKEDIDLIVFFENI</sequence>
<keyword evidence="3" id="KW-1185">Reference proteome</keyword>
<dbReference type="RefSeq" id="WP_404319247.1">
    <property type="nucleotide sequence ID" value="NZ_JAUIYO010000025.1"/>
</dbReference>
<dbReference type="Proteomes" id="UP001619911">
    <property type="component" value="Unassembled WGS sequence"/>
</dbReference>
<accession>A0ABW8ICG5</accession>
<feature type="transmembrane region" description="Helical" evidence="1">
    <location>
        <begin position="6"/>
        <end position="24"/>
    </location>
</feature>
<keyword evidence="1" id="KW-1133">Transmembrane helix</keyword>
<keyword evidence="1" id="KW-0812">Transmembrane</keyword>
<comment type="caution">
    <text evidence="2">The sequence shown here is derived from an EMBL/GenBank/DDBJ whole genome shotgun (WGS) entry which is preliminary data.</text>
</comment>
<name>A0ABW8ICG5_9BACI</name>
<keyword evidence="1" id="KW-0472">Membrane</keyword>
<feature type="non-terminal residue" evidence="2">
    <location>
        <position position="100"/>
    </location>
</feature>
<feature type="transmembrane region" description="Helical" evidence="1">
    <location>
        <begin position="62"/>
        <end position="84"/>
    </location>
</feature>
<evidence type="ECO:0000313" key="2">
    <source>
        <dbReference type="EMBL" id="MFK2827202.1"/>
    </source>
</evidence>
<organism evidence="2 3">
    <name type="scientific">Bacillus lumedeiriae</name>
    <dbReference type="NCBI Taxonomy" id="3058829"/>
    <lineage>
        <taxon>Bacteria</taxon>
        <taxon>Bacillati</taxon>
        <taxon>Bacillota</taxon>
        <taxon>Bacilli</taxon>
        <taxon>Bacillales</taxon>
        <taxon>Bacillaceae</taxon>
        <taxon>Bacillus</taxon>
    </lineage>
</organism>
<reference evidence="2 3" key="1">
    <citation type="submission" date="2023-07" db="EMBL/GenBank/DDBJ databases">
        <title>Bacillus lucianemedeirus sp. nov, a new species isolated from an immunobiological production facility.</title>
        <authorList>
            <person name="Costa L.V."/>
            <person name="Miranda R.V.S.L."/>
            <person name="Brandao M.L.L."/>
            <person name="Reis C.M.F."/>
            <person name="Frazao A.M."/>
            <person name="Cruz F.V."/>
            <person name="Baio P.V.P."/>
            <person name="Veras J.F.C."/>
            <person name="Ramos J.N."/>
            <person name="Vieira V."/>
        </authorList>
    </citation>
    <scope>NUCLEOTIDE SEQUENCE [LARGE SCALE GENOMIC DNA]</scope>
    <source>
        <strain evidence="2 3">B190/17</strain>
    </source>
</reference>
<proteinExistence type="predicted"/>
<gene>
    <name evidence="2" type="ORF">QYG89_16400</name>
</gene>
<protein>
    <submittedName>
        <fullName evidence="2">Uncharacterized protein</fullName>
    </submittedName>
</protein>
<dbReference type="EMBL" id="JAUIYO010000025">
    <property type="protein sequence ID" value="MFK2827202.1"/>
    <property type="molecule type" value="Genomic_DNA"/>
</dbReference>
<evidence type="ECO:0000313" key="3">
    <source>
        <dbReference type="Proteomes" id="UP001619911"/>
    </source>
</evidence>
<feature type="transmembrane region" description="Helical" evidence="1">
    <location>
        <begin position="36"/>
        <end position="56"/>
    </location>
</feature>
<evidence type="ECO:0000256" key="1">
    <source>
        <dbReference type="SAM" id="Phobius"/>
    </source>
</evidence>